<dbReference type="RefSeq" id="WP_249915642.1">
    <property type="nucleotide sequence ID" value="NZ_JAMGBB010000001.1"/>
</dbReference>
<comment type="caution">
    <text evidence="2">The sequence shown here is derived from an EMBL/GenBank/DDBJ whole genome shotgun (WGS) entry which is preliminary data.</text>
</comment>
<dbReference type="PROSITE" id="PS50830">
    <property type="entry name" value="TNASE_3"/>
    <property type="match status" value="1"/>
</dbReference>
<evidence type="ECO:0000313" key="2">
    <source>
        <dbReference type="EMBL" id="MCL6741243.1"/>
    </source>
</evidence>
<dbReference type="InterPro" id="IPR035437">
    <property type="entry name" value="SNase_OB-fold_sf"/>
</dbReference>
<protein>
    <submittedName>
        <fullName evidence="2">Thermonuclease family protein</fullName>
    </submittedName>
</protein>
<accession>A0ABT0SA29</accession>
<gene>
    <name evidence="2" type="ORF">LZ518_08885</name>
</gene>
<proteinExistence type="predicted"/>
<dbReference type="EMBL" id="JAMGBB010000001">
    <property type="protein sequence ID" value="MCL6741243.1"/>
    <property type="molecule type" value="Genomic_DNA"/>
</dbReference>
<sequence>MFRKKHFTPHRRPPSFKPQRRDIRQLLWLAPLLLLAGALLDPSLIEPVGPLGATEEVAATFTRCGPGRGSACVIDGDTFKLGDRKIRITGIDAPELAEPRCPAEAALARRAADRLLVLLNEGPFVMVAHRLQRQDRRGRDLMVIRRDGKSIGGQLMDEGLAHRYIGSKRSWC</sequence>
<evidence type="ECO:0000259" key="1">
    <source>
        <dbReference type="PROSITE" id="PS50830"/>
    </source>
</evidence>
<dbReference type="SUPFAM" id="SSF50199">
    <property type="entry name" value="Staphylococcal nuclease"/>
    <property type="match status" value="1"/>
</dbReference>
<dbReference type="Proteomes" id="UP001165383">
    <property type="component" value="Unassembled WGS sequence"/>
</dbReference>
<keyword evidence="3" id="KW-1185">Reference proteome</keyword>
<evidence type="ECO:0000313" key="3">
    <source>
        <dbReference type="Proteomes" id="UP001165383"/>
    </source>
</evidence>
<dbReference type="Gene3D" id="2.40.50.90">
    <property type="match status" value="1"/>
</dbReference>
<dbReference type="Pfam" id="PF00565">
    <property type="entry name" value="SNase"/>
    <property type="match status" value="1"/>
</dbReference>
<feature type="domain" description="TNase-like" evidence="1">
    <location>
        <begin position="73"/>
        <end position="161"/>
    </location>
</feature>
<organism evidence="2 3">
    <name type="scientific">Sphingomonas brevis</name>
    <dbReference type="NCBI Taxonomy" id="2908206"/>
    <lineage>
        <taxon>Bacteria</taxon>
        <taxon>Pseudomonadati</taxon>
        <taxon>Pseudomonadota</taxon>
        <taxon>Alphaproteobacteria</taxon>
        <taxon>Sphingomonadales</taxon>
        <taxon>Sphingomonadaceae</taxon>
        <taxon>Sphingomonas</taxon>
    </lineage>
</organism>
<reference evidence="2" key="1">
    <citation type="submission" date="2022-05" db="EMBL/GenBank/DDBJ databases">
        <authorList>
            <person name="Jo J.-H."/>
            <person name="Im W.-T."/>
        </authorList>
    </citation>
    <scope>NUCLEOTIDE SEQUENCE</scope>
    <source>
        <strain evidence="2">RB56-2</strain>
    </source>
</reference>
<dbReference type="InterPro" id="IPR016071">
    <property type="entry name" value="Staphylococal_nuclease_OB-fold"/>
</dbReference>
<name>A0ABT0SA29_9SPHN</name>